<evidence type="ECO:0000256" key="6">
    <source>
        <dbReference type="SAM" id="Phobius"/>
    </source>
</evidence>
<dbReference type="GO" id="GO:0005886">
    <property type="term" value="C:plasma membrane"/>
    <property type="evidence" value="ECO:0007669"/>
    <property type="project" value="UniProtKB-SubCell"/>
</dbReference>
<reference evidence="7" key="1">
    <citation type="submission" date="2017-05" db="EMBL/GenBank/DDBJ databases">
        <authorList>
            <person name="Varghese N."/>
            <person name="Submissions S."/>
        </authorList>
    </citation>
    <scope>NUCLEOTIDE SEQUENCE</scope>
    <source>
        <strain evidence="7">DSM 18763</strain>
    </source>
</reference>
<keyword evidence="3 6" id="KW-0812">Transmembrane</keyword>
<keyword evidence="2" id="KW-1003">Cell membrane</keyword>
<evidence type="ECO:0000256" key="5">
    <source>
        <dbReference type="ARBA" id="ARBA00023136"/>
    </source>
</evidence>
<dbReference type="Gene3D" id="2.60.120.260">
    <property type="entry name" value="Galactose-binding domain-like"/>
    <property type="match status" value="2"/>
</dbReference>
<dbReference type="AlphaFoldDB" id="A0AA45WI96"/>
<dbReference type="Proteomes" id="UP001157947">
    <property type="component" value="Unassembled WGS sequence"/>
</dbReference>
<dbReference type="GO" id="GO:0006011">
    <property type="term" value="P:UDP-alpha-D-glucose metabolic process"/>
    <property type="evidence" value="ECO:0007669"/>
    <property type="project" value="InterPro"/>
</dbReference>
<evidence type="ECO:0000256" key="3">
    <source>
        <dbReference type="ARBA" id="ARBA00022692"/>
    </source>
</evidence>
<proteinExistence type="predicted"/>
<feature type="transmembrane region" description="Helical" evidence="6">
    <location>
        <begin position="679"/>
        <end position="700"/>
    </location>
</feature>
<keyword evidence="5 6" id="KW-0472">Membrane</keyword>
<evidence type="ECO:0000256" key="1">
    <source>
        <dbReference type="ARBA" id="ARBA00004162"/>
    </source>
</evidence>
<dbReference type="RefSeq" id="WP_265133734.1">
    <property type="nucleotide sequence ID" value="NZ_FXTX01000001.1"/>
</dbReference>
<sequence length="716" mass="82954">MQLIIKRIIVFLNLLIFSYGYAKTDIVYLDTFLPNVDILRGMSGYASLTIPVPDRYIINEATLHLELSKSQALVPERSFISVFFNGVLVFQKRYDPRIDTLVEDIKIPISLIKDYNQLEIKTSQHYCVNCCEYEASPELWTKIYWDYSYLRLDYQEKPLKNNIIFLRDYVLDIKQYNPLKFAIMTQNKSDKMITFGAKVAGYIGRYIKYRKININYTSKIPEDRDTFIIGTTDYVKQILNINNDIIPNIFLVPNPYDSSKAVVVINAPSIDELENVINTFISLNAEAFIGENISIKEFKNFNIKPYQSPNLIPLDKKIHLKSLGYQDTVFYGFFPPTLDINFEIPVDLFISGKEKFTFHLFYNYGPGVRDDSVINIFVNDKFLRQIKVKKDYGTIMEDLKLSIPVYMLKPGKNKITVQYALMPRNQGFCVAPNIEALKGTVFSRETYIELPDLPHWVEMPYMEYFTMQAFPFSIYPDLSDTQIYLSNVEDETLSAMFTLMAYIGEKTAVSPYNISVTSDIQRVNKNKNLILIGNNFDPVFFENTPIKVSSNNITLKYRIFELIREKIEGKLLSKEELEELENLRAVLSEKNSLQNEVIFTMGKSPFSENKTVFLIISRDNNALFNSIQLLYEPKYSAKIKGDISVVDWEKFDIYSGSLGDKYFVGNLPFIKYIIYRIGYTSPVVFFIIAVAIIILIAIILKKILDIREKRRLEGEV</sequence>
<gene>
    <name evidence="7" type="ORF">SAMN06264868_10143</name>
</gene>
<accession>A0AA45WI96</accession>
<keyword evidence="4 6" id="KW-1133">Transmembrane helix</keyword>
<evidence type="ECO:0000313" key="7">
    <source>
        <dbReference type="EMBL" id="SMP00298.1"/>
    </source>
</evidence>
<dbReference type="InterPro" id="IPR018513">
    <property type="entry name" value="Cell_synthase_bac"/>
</dbReference>
<evidence type="ECO:0000256" key="4">
    <source>
        <dbReference type="ARBA" id="ARBA00022989"/>
    </source>
</evidence>
<keyword evidence="8" id="KW-1185">Reference proteome</keyword>
<dbReference type="PANTHER" id="PTHR39083:SF1">
    <property type="entry name" value="CYCLIC DI-GMP-BINDING PROTEIN"/>
    <property type="match status" value="1"/>
</dbReference>
<dbReference type="EMBL" id="FXTX01000001">
    <property type="protein sequence ID" value="SMP00298.1"/>
    <property type="molecule type" value="Genomic_DNA"/>
</dbReference>
<comment type="caution">
    <text evidence="7">The sequence shown here is derived from an EMBL/GenBank/DDBJ whole genome shotgun (WGS) entry which is preliminary data.</text>
</comment>
<evidence type="ECO:0000313" key="8">
    <source>
        <dbReference type="Proteomes" id="UP001157947"/>
    </source>
</evidence>
<evidence type="ECO:0000256" key="2">
    <source>
        <dbReference type="ARBA" id="ARBA00022475"/>
    </source>
</evidence>
<dbReference type="PANTHER" id="PTHR39083">
    <property type="entry name" value="CYCLIC DI-GMP-BINDING PROTEIN"/>
    <property type="match status" value="1"/>
</dbReference>
<dbReference type="Pfam" id="PF03170">
    <property type="entry name" value="BcsB"/>
    <property type="match status" value="1"/>
</dbReference>
<organism evidence="7 8">
    <name type="scientific">Venenivibrio stagnispumantis</name>
    <dbReference type="NCBI Taxonomy" id="407998"/>
    <lineage>
        <taxon>Bacteria</taxon>
        <taxon>Pseudomonadati</taxon>
        <taxon>Aquificota</taxon>
        <taxon>Aquificia</taxon>
        <taxon>Aquificales</taxon>
        <taxon>Hydrogenothermaceae</taxon>
        <taxon>Venenivibrio</taxon>
    </lineage>
</organism>
<protein>
    <submittedName>
        <fullName evidence="7">Cellulose synthase subunit</fullName>
    </submittedName>
</protein>
<name>A0AA45WI96_9AQUI</name>
<comment type="subcellular location">
    <subcellularLocation>
        <location evidence="1">Cell membrane</location>
        <topology evidence="1">Single-pass membrane protein</topology>
    </subcellularLocation>
</comment>